<reference evidence="1" key="1">
    <citation type="submission" date="2020-05" db="EMBL/GenBank/DDBJ databases">
        <authorList>
            <person name="Chiriac C."/>
            <person name="Salcher M."/>
            <person name="Ghai R."/>
            <person name="Kavagutti S V."/>
        </authorList>
    </citation>
    <scope>NUCLEOTIDE SEQUENCE</scope>
</reference>
<dbReference type="EMBL" id="CAEZXA010000088">
    <property type="protein sequence ID" value="CAB4678607.1"/>
    <property type="molecule type" value="Genomic_DNA"/>
</dbReference>
<proteinExistence type="predicted"/>
<gene>
    <name evidence="1" type="ORF">UFOPK2334_01011</name>
</gene>
<name>A0A6J6MXC6_9ZZZZ</name>
<sequence length="45" mass="4825">MTDEDIRTELASRTSAGISKRSAVDEVTAALGVSRKRVYAISVTL</sequence>
<protein>
    <submittedName>
        <fullName evidence="1">Unannotated protein</fullName>
    </submittedName>
</protein>
<dbReference type="AlphaFoldDB" id="A0A6J6MXC6"/>
<organism evidence="1">
    <name type="scientific">freshwater metagenome</name>
    <dbReference type="NCBI Taxonomy" id="449393"/>
    <lineage>
        <taxon>unclassified sequences</taxon>
        <taxon>metagenomes</taxon>
        <taxon>ecological metagenomes</taxon>
    </lineage>
</organism>
<accession>A0A6J6MXC6</accession>
<evidence type="ECO:0000313" key="1">
    <source>
        <dbReference type="EMBL" id="CAB4678607.1"/>
    </source>
</evidence>